<sequence>MTTNYGQLSTTDGQFQEFTDRTQRFMEASSNLWTISSRYSSRNIQIALSSLWIAPSN</sequence>
<name>A0A0B6ZFF7_9EUPU</name>
<reference evidence="1" key="1">
    <citation type="submission" date="2014-12" db="EMBL/GenBank/DDBJ databases">
        <title>Insight into the proteome of Arion vulgaris.</title>
        <authorList>
            <person name="Aradska J."/>
            <person name="Bulat T."/>
            <person name="Smidak R."/>
            <person name="Sarate P."/>
            <person name="Gangsoo J."/>
            <person name="Sialana F."/>
            <person name="Bilban M."/>
            <person name="Lubec G."/>
        </authorList>
    </citation>
    <scope>NUCLEOTIDE SEQUENCE</scope>
    <source>
        <tissue evidence="1">Skin</tissue>
    </source>
</reference>
<dbReference type="EMBL" id="HACG01020297">
    <property type="protein sequence ID" value="CEK67162.1"/>
    <property type="molecule type" value="Transcribed_RNA"/>
</dbReference>
<proteinExistence type="predicted"/>
<gene>
    <name evidence="1" type="primary">ORF61586</name>
</gene>
<protein>
    <submittedName>
        <fullName evidence="1">Uncharacterized protein</fullName>
    </submittedName>
</protein>
<evidence type="ECO:0000313" key="1">
    <source>
        <dbReference type="EMBL" id="CEK67162.1"/>
    </source>
</evidence>
<dbReference type="AlphaFoldDB" id="A0A0B6ZFF7"/>
<accession>A0A0B6ZFF7</accession>
<organism evidence="1">
    <name type="scientific">Arion vulgaris</name>
    <dbReference type="NCBI Taxonomy" id="1028688"/>
    <lineage>
        <taxon>Eukaryota</taxon>
        <taxon>Metazoa</taxon>
        <taxon>Spiralia</taxon>
        <taxon>Lophotrochozoa</taxon>
        <taxon>Mollusca</taxon>
        <taxon>Gastropoda</taxon>
        <taxon>Heterobranchia</taxon>
        <taxon>Euthyneura</taxon>
        <taxon>Panpulmonata</taxon>
        <taxon>Eupulmonata</taxon>
        <taxon>Stylommatophora</taxon>
        <taxon>Helicina</taxon>
        <taxon>Arionoidea</taxon>
        <taxon>Arionidae</taxon>
        <taxon>Arion</taxon>
    </lineage>
</organism>